<dbReference type="AlphaFoldDB" id="A0A3D9L0Z6"/>
<feature type="domain" description="Tetracyclin repressor-like C-terminal" evidence="1">
    <location>
        <begin position="90"/>
        <end position="215"/>
    </location>
</feature>
<evidence type="ECO:0000313" key="2">
    <source>
        <dbReference type="EMBL" id="RED97413.1"/>
    </source>
</evidence>
<dbReference type="Proteomes" id="UP000256779">
    <property type="component" value="Unassembled WGS sequence"/>
</dbReference>
<reference evidence="2 3" key="1">
    <citation type="submission" date="2018-07" db="EMBL/GenBank/DDBJ databases">
        <title>Genomic Encyclopedia of Type Strains, Phase IV (KMG-IV): sequencing the most valuable type-strain genomes for metagenomic binning, comparative biology and taxonomic classification.</title>
        <authorList>
            <person name="Goeker M."/>
        </authorList>
    </citation>
    <scope>NUCLEOTIDE SEQUENCE [LARGE SCALE GENOMIC DNA]</scope>
    <source>
        <strain evidence="2 3">DSM 4134</strain>
    </source>
</reference>
<protein>
    <submittedName>
        <fullName evidence="2">AcrR family transcriptional regulator</fullName>
    </submittedName>
</protein>
<dbReference type="SUPFAM" id="SSF48498">
    <property type="entry name" value="Tetracyclin repressor-like, C-terminal domain"/>
    <property type="match status" value="1"/>
</dbReference>
<gene>
    <name evidence="2" type="ORF">C7460_11222</name>
</gene>
<keyword evidence="3" id="KW-1185">Reference proteome</keyword>
<proteinExistence type="predicted"/>
<dbReference type="InterPro" id="IPR041673">
    <property type="entry name" value="TetR_C_23"/>
</dbReference>
<dbReference type="Gene3D" id="1.10.357.10">
    <property type="entry name" value="Tetracycline Repressor, domain 2"/>
    <property type="match status" value="1"/>
</dbReference>
<organism evidence="2 3">
    <name type="scientific">Marinoscillum furvescens DSM 4134</name>
    <dbReference type="NCBI Taxonomy" id="1122208"/>
    <lineage>
        <taxon>Bacteria</taxon>
        <taxon>Pseudomonadati</taxon>
        <taxon>Bacteroidota</taxon>
        <taxon>Cytophagia</taxon>
        <taxon>Cytophagales</taxon>
        <taxon>Reichenbachiellaceae</taxon>
        <taxon>Marinoscillum</taxon>
    </lineage>
</organism>
<dbReference type="EMBL" id="QREG01000012">
    <property type="protein sequence ID" value="RED97413.1"/>
    <property type="molecule type" value="Genomic_DNA"/>
</dbReference>
<dbReference type="Pfam" id="PF17931">
    <property type="entry name" value="TetR_C_23"/>
    <property type="match status" value="1"/>
</dbReference>
<comment type="caution">
    <text evidence="2">The sequence shown here is derived from an EMBL/GenBank/DDBJ whole genome shotgun (WGS) entry which is preliminary data.</text>
</comment>
<dbReference type="RefSeq" id="WP_115868570.1">
    <property type="nucleotide sequence ID" value="NZ_QREG01000012.1"/>
</dbReference>
<sequence length="219" mass="25486">MEKATTKRTKKAISKDQFKKAYMEHVLMHGVNPASVFAFAKGLKTTEAEFYQYFNSFKAMELSIWSDWLEDTLKVLESDEAYANYTVREKLLAFYFTWLEALKDNRSFVLKRFDELDKRELNPPFLSGLRSAFEAYVNGLIAEGKDTSEVAERPFTNQYQKAFWLHFLFITRFWANDDSDEFAKTDAAVEKSVNLAFDLVGKGPLDSMLDFGKFLFQNR</sequence>
<evidence type="ECO:0000259" key="1">
    <source>
        <dbReference type="Pfam" id="PF17931"/>
    </source>
</evidence>
<evidence type="ECO:0000313" key="3">
    <source>
        <dbReference type="Proteomes" id="UP000256779"/>
    </source>
</evidence>
<dbReference type="OrthoDB" id="977687at2"/>
<dbReference type="InterPro" id="IPR036271">
    <property type="entry name" value="Tet_transcr_reg_TetR-rel_C_sf"/>
</dbReference>
<accession>A0A3D9L0Z6</accession>
<name>A0A3D9L0Z6_MARFU</name>